<evidence type="ECO:0000313" key="2">
    <source>
        <dbReference type="Proteomes" id="UP001189429"/>
    </source>
</evidence>
<dbReference type="SUPFAM" id="SSF57850">
    <property type="entry name" value="RING/U-box"/>
    <property type="match status" value="1"/>
</dbReference>
<comment type="caution">
    <text evidence="1">The sequence shown here is derived from an EMBL/GenBank/DDBJ whole genome shotgun (WGS) entry which is preliminary data.</text>
</comment>
<accession>A0ABN9UJ83</accession>
<dbReference type="EMBL" id="CAUYUJ010015925">
    <property type="protein sequence ID" value="CAK0859668.1"/>
    <property type="molecule type" value="Genomic_DNA"/>
</dbReference>
<dbReference type="Gene3D" id="1.20.120.1750">
    <property type="match status" value="1"/>
</dbReference>
<gene>
    <name evidence="1" type="ORF">PCOR1329_LOCUS48969</name>
</gene>
<sequence length="116" mass="13549">EVQRLVVQQQRGVDEELEVLRRQFGRQEDLFAQFDARQRGVPLQRPRRRDRDPNETRCPTCGQFNTRYGGLNHARCRTCRNSYCHHCLRRIQGVVASHFMGEGACPQHEARTEAAE</sequence>
<dbReference type="Proteomes" id="UP001189429">
    <property type="component" value="Unassembled WGS sequence"/>
</dbReference>
<feature type="non-terminal residue" evidence="1">
    <location>
        <position position="1"/>
    </location>
</feature>
<keyword evidence="2" id="KW-1185">Reference proteome</keyword>
<proteinExistence type="predicted"/>
<reference evidence="1" key="1">
    <citation type="submission" date="2023-10" db="EMBL/GenBank/DDBJ databases">
        <authorList>
            <person name="Chen Y."/>
            <person name="Shah S."/>
            <person name="Dougan E. K."/>
            <person name="Thang M."/>
            <person name="Chan C."/>
        </authorList>
    </citation>
    <scope>NUCLEOTIDE SEQUENCE [LARGE SCALE GENOMIC DNA]</scope>
</reference>
<organism evidence="1 2">
    <name type="scientific">Prorocentrum cordatum</name>
    <dbReference type="NCBI Taxonomy" id="2364126"/>
    <lineage>
        <taxon>Eukaryota</taxon>
        <taxon>Sar</taxon>
        <taxon>Alveolata</taxon>
        <taxon>Dinophyceae</taxon>
        <taxon>Prorocentrales</taxon>
        <taxon>Prorocentraceae</taxon>
        <taxon>Prorocentrum</taxon>
    </lineage>
</organism>
<evidence type="ECO:0000313" key="1">
    <source>
        <dbReference type="EMBL" id="CAK0859668.1"/>
    </source>
</evidence>
<protein>
    <submittedName>
        <fullName evidence="1">Uncharacterized protein</fullName>
    </submittedName>
</protein>
<name>A0ABN9UJ83_9DINO</name>